<name>A0AAE9L622_9BURK</name>
<comment type="subcellular location">
    <subcellularLocation>
        <location evidence="2">Cell membrane</location>
        <topology evidence="2">Multi-pass membrane protein</topology>
    </subcellularLocation>
</comment>
<evidence type="ECO:0000256" key="11">
    <source>
        <dbReference type="ARBA" id="ARBA00023136"/>
    </source>
</evidence>
<evidence type="ECO:0000256" key="2">
    <source>
        <dbReference type="ARBA" id="ARBA00004651"/>
    </source>
</evidence>
<reference evidence="16" key="3">
    <citation type="submission" date="2022-05" db="EMBL/GenBank/DDBJ databases">
        <authorList>
            <person name="Kunte H.-J."/>
        </authorList>
    </citation>
    <scope>NUCLEOTIDE SEQUENCE</scope>
    <source>
        <strain evidence="16">G5</strain>
    </source>
</reference>
<keyword evidence="17" id="KW-1185">Reference proteome</keyword>
<keyword evidence="9 13" id="KW-1133">Transmembrane helix</keyword>
<keyword evidence="8" id="KW-0249">Electron transport</keyword>
<dbReference type="InterPro" id="IPR011577">
    <property type="entry name" value="Cyt_b561_bac/Ni-Hgenase"/>
</dbReference>
<evidence type="ECO:0000313" key="16">
    <source>
        <dbReference type="EMBL" id="URF07830.1"/>
    </source>
</evidence>
<reference evidence="16" key="2">
    <citation type="journal article" date="2022" name="Microbiol. Resour. Announc.">
        <title>Genome Sequence of Cupriavidus campinensis Strain G5, a Member of a Bacterial Consortium Capable of Polyethylene Degradation.</title>
        <authorList>
            <person name="Schneider B."/>
            <person name="Pfeiffer F."/>
            <person name="Dyall-Smith M."/>
            <person name="Kunte H.J."/>
        </authorList>
    </citation>
    <scope>NUCLEOTIDE SEQUENCE</scope>
    <source>
        <strain evidence="16">G5</strain>
    </source>
</reference>
<sequence>MRTTGRGFSLPSRLLHWAMAVLILAMLCIGVGMVATVSPRYLALLSLHKTIGVAILLLVLVRIINRFIHRPPPLPRSMPRAQHLAAIASHVLLYGLMLAMPLIGWGMLSAGGYPVVLAGAVQLPPILPHHAQLYACLRQAHAVGAYLLLGVVLLHIAAALYHGMIRRDGVLESMTTGTPR</sequence>
<gene>
    <name evidence="15" type="ORF">FGG12_07435</name>
    <name evidence="16" type="ORF">M5D45_21960</name>
</gene>
<keyword evidence="10" id="KW-0408">Iron</keyword>
<evidence type="ECO:0000256" key="8">
    <source>
        <dbReference type="ARBA" id="ARBA00022982"/>
    </source>
</evidence>
<dbReference type="GO" id="GO:0005886">
    <property type="term" value="C:plasma membrane"/>
    <property type="evidence" value="ECO:0007669"/>
    <property type="project" value="UniProtKB-SubCell"/>
</dbReference>
<evidence type="ECO:0000313" key="15">
    <source>
        <dbReference type="EMBL" id="TSP13465.1"/>
    </source>
</evidence>
<feature type="transmembrane region" description="Helical" evidence="13">
    <location>
        <begin position="143"/>
        <end position="164"/>
    </location>
</feature>
<dbReference type="Proteomes" id="UP001056132">
    <property type="component" value="Chromosome 2"/>
</dbReference>
<dbReference type="EMBL" id="VCIZ01000003">
    <property type="protein sequence ID" value="TSP13465.1"/>
    <property type="molecule type" value="Genomic_DNA"/>
</dbReference>
<feature type="transmembrane region" description="Helical" evidence="13">
    <location>
        <begin position="41"/>
        <end position="64"/>
    </location>
</feature>
<dbReference type="GO" id="GO:0022904">
    <property type="term" value="P:respiratory electron transport chain"/>
    <property type="evidence" value="ECO:0007669"/>
    <property type="project" value="InterPro"/>
</dbReference>
<feature type="transmembrane region" description="Helical" evidence="13">
    <location>
        <begin position="14"/>
        <end position="35"/>
    </location>
</feature>
<comment type="cofactor">
    <cofactor evidence="1">
        <name>heme b</name>
        <dbReference type="ChEBI" id="CHEBI:60344"/>
    </cofactor>
</comment>
<dbReference type="KEGG" id="ccam:M5D45_21960"/>
<keyword evidence="6 13" id="KW-0812">Transmembrane</keyword>
<dbReference type="InterPro" id="IPR016174">
    <property type="entry name" value="Di-haem_cyt_TM"/>
</dbReference>
<evidence type="ECO:0000256" key="9">
    <source>
        <dbReference type="ARBA" id="ARBA00022989"/>
    </source>
</evidence>
<evidence type="ECO:0000313" key="18">
    <source>
        <dbReference type="Proteomes" id="UP001056132"/>
    </source>
</evidence>
<dbReference type="SUPFAM" id="SSF81342">
    <property type="entry name" value="Transmembrane di-heme cytochromes"/>
    <property type="match status" value="1"/>
</dbReference>
<keyword evidence="4" id="KW-1003">Cell membrane</keyword>
<proteinExistence type="inferred from homology"/>
<evidence type="ECO:0000256" key="10">
    <source>
        <dbReference type="ARBA" id="ARBA00023004"/>
    </source>
</evidence>
<evidence type="ECO:0000313" key="17">
    <source>
        <dbReference type="Proteomes" id="UP000318943"/>
    </source>
</evidence>
<feature type="transmembrane region" description="Helical" evidence="13">
    <location>
        <begin position="84"/>
        <end position="108"/>
    </location>
</feature>
<feature type="domain" description="Cytochrome b561 bacterial/Ni-hydrogenase" evidence="14">
    <location>
        <begin position="8"/>
        <end position="177"/>
    </location>
</feature>
<evidence type="ECO:0000256" key="12">
    <source>
        <dbReference type="ARBA" id="ARBA00037975"/>
    </source>
</evidence>
<dbReference type="PANTHER" id="PTHR30529:SF6">
    <property type="entry name" value="BLL0291 PROTEIN"/>
    <property type="match status" value="1"/>
</dbReference>
<dbReference type="RefSeq" id="WP_144197029.1">
    <property type="nucleotide sequence ID" value="NZ_CAJPVH010000004.1"/>
</dbReference>
<evidence type="ECO:0000256" key="3">
    <source>
        <dbReference type="ARBA" id="ARBA00022448"/>
    </source>
</evidence>
<dbReference type="Gene3D" id="1.20.950.20">
    <property type="entry name" value="Transmembrane di-heme cytochromes, Chain C"/>
    <property type="match status" value="1"/>
</dbReference>
<comment type="similarity">
    <text evidence="12">Belongs to the cytochrome b561 family.</text>
</comment>
<accession>A0AAE9L622</accession>
<evidence type="ECO:0000256" key="13">
    <source>
        <dbReference type="SAM" id="Phobius"/>
    </source>
</evidence>
<evidence type="ECO:0000256" key="6">
    <source>
        <dbReference type="ARBA" id="ARBA00022692"/>
    </source>
</evidence>
<evidence type="ECO:0000259" key="14">
    <source>
        <dbReference type="Pfam" id="PF01292"/>
    </source>
</evidence>
<dbReference type="Pfam" id="PF01292">
    <property type="entry name" value="Ni_hydr_CYTB"/>
    <property type="match status" value="1"/>
</dbReference>
<dbReference type="Proteomes" id="UP000318943">
    <property type="component" value="Unassembled WGS sequence"/>
</dbReference>
<evidence type="ECO:0000256" key="5">
    <source>
        <dbReference type="ARBA" id="ARBA00022617"/>
    </source>
</evidence>
<dbReference type="GO" id="GO:0046872">
    <property type="term" value="F:metal ion binding"/>
    <property type="evidence" value="ECO:0007669"/>
    <property type="project" value="UniProtKB-KW"/>
</dbReference>
<evidence type="ECO:0000256" key="7">
    <source>
        <dbReference type="ARBA" id="ARBA00022723"/>
    </source>
</evidence>
<dbReference type="AlphaFoldDB" id="A0AAE9L622"/>
<organism evidence="16 18">
    <name type="scientific">Cupriavidus campinensis</name>
    <dbReference type="NCBI Taxonomy" id="151783"/>
    <lineage>
        <taxon>Bacteria</taxon>
        <taxon>Pseudomonadati</taxon>
        <taxon>Pseudomonadota</taxon>
        <taxon>Betaproteobacteria</taxon>
        <taxon>Burkholderiales</taxon>
        <taxon>Burkholderiaceae</taxon>
        <taxon>Cupriavidus</taxon>
    </lineage>
</organism>
<keyword evidence="5" id="KW-0349">Heme</keyword>
<keyword evidence="7" id="KW-0479">Metal-binding</keyword>
<dbReference type="GO" id="GO:0020037">
    <property type="term" value="F:heme binding"/>
    <property type="evidence" value="ECO:0007669"/>
    <property type="project" value="TreeGrafter"/>
</dbReference>
<dbReference type="PANTHER" id="PTHR30529">
    <property type="entry name" value="CYTOCHROME B561"/>
    <property type="match status" value="1"/>
</dbReference>
<protein>
    <submittedName>
        <fullName evidence="16">Cytochrome b</fullName>
    </submittedName>
</protein>
<dbReference type="GO" id="GO:0009055">
    <property type="term" value="F:electron transfer activity"/>
    <property type="evidence" value="ECO:0007669"/>
    <property type="project" value="InterPro"/>
</dbReference>
<dbReference type="EMBL" id="CP097331">
    <property type="protein sequence ID" value="URF07830.1"/>
    <property type="molecule type" value="Genomic_DNA"/>
</dbReference>
<keyword evidence="11 13" id="KW-0472">Membrane</keyword>
<evidence type="ECO:0000256" key="4">
    <source>
        <dbReference type="ARBA" id="ARBA00022475"/>
    </source>
</evidence>
<keyword evidence="3" id="KW-0813">Transport</keyword>
<reference evidence="15 17" key="1">
    <citation type="submission" date="2019-05" db="EMBL/GenBank/DDBJ databases">
        <title>Whole genome sequence analysis of Cupriavidus campinensis S14E4C strain.</title>
        <authorList>
            <person name="Abbaszade G."/>
            <person name="Szabo A."/>
            <person name="Toumi M."/>
            <person name="Toth E."/>
        </authorList>
    </citation>
    <scope>NUCLEOTIDE SEQUENCE [LARGE SCALE GENOMIC DNA]</scope>
    <source>
        <strain evidence="15 17">S14E4C</strain>
    </source>
</reference>
<dbReference type="InterPro" id="IPR052168">
    <property type="entry name" value="Cytochrome_b561_oxidase"/>
</dbReference>
<evidence type="ECO:0000256" key="1">
    <source>
        <dbReference type="ARBA" id="ARBA00001970"/>
    </source>
</evidence>